<accession>U2PND0</accession>
<gene>
    <name evidence="1" type="ORF">HMPREF0682_0864</name>
</gene>
<dbReference type="EMBL" id="ACVN02000265">
    <property type="protein sequence ID" value="ERK52025.1"/>
    <property type="molecule type" value="Genomic_DNA"/>
</dbReference>
<sequence>MVAAPFARRPPRPRPAFAFHLRVPASFLCSRLTFGFPPHLCVLTSDMSRVSAEK</sequence>
<dbReference type="Proteomes" id="UP000017052">
    <property type="component" value="Unassembled WGS sequence"/>
</dbReference>
<name>U2PND0_9ACTN</name>
<keyword evidence="2" id="KW-1185">Reference proteome</keyword>
<reference evidence="1" key="1">
    <citation type="submission" date="2013-08" db="EMBL/GenBank/DDBJ databases">
        <authorList>
            <person name="Durkin A.S."/>
            <person name="Haft D.R."/>
            <person name="McCorrison J."/>
            <person name="Torralba M."/>
            <person name="Gillis M."/>
            <person name="Haft D.H."/>
            <person name="Methe B."/>
            <person name="Sutton G."/>
            <person name="Nelson K.E."/>
        </authorList>
    </citation>
    <scope>NUCLEOTIDE SEQUENCE [LARGE SCALE GENOMIC DNA]</scope>
    <source>
        <strain evidence="1">F0233</strain>
    </source>
</reference>
<dbReference type="AlphaFoldDB" id="U2PND0"/>
<comment type="caution">
    <text evidence="1">The sequence shown here is derived from an EMBL/GenBank/DDBJ whole genome shotgun (WGS) entry which is preliminary data.</text>
</comment>
<evidence type="ECO:0000313" key="1">
    <source>
        <dbReference type="EMBL" id="ERK52025.1"/>
    </source>
</evidence>
<evidence type="ECO:0000313" key="2">
    <source>
        <dbReference type="Proteomes" id="UP000017052"/>
    </source>
</evidence>
<protein>
    <submittedName>
        <fullName evidence="1">Uncharacterized protein</fullName>
    </submittedName>
</protein>
<proteinExistence type="predicted"/>
<organism evidence="1 2">
    <name type="scientific">Propionibacterium acidifaciens F0233</name>
    <dbReference type="NCBI Taxonomy" id="553198"/>
    <lineage>
        <taxon>Bacteria</taxon>
        <taxon>Bacillati</taxon>
        <taxon>Actinomycetota</taxon>
        <taxon>Actinomycetes</taxon>
        <taxon>Propionibacteriales</taxon>
        <taxon>Propionibacteriaceae</taxon>
        <taxon>Propionibacterium</taxon>
    </lineage>
</organism>